<feature type="compositionally biased region" description="Basic and acidic residues" evidence="1">
    <location>
        <begin position="288"/>
        <end position="305"/>
    </location>
</feature>
<dbReference type="CDD" id="cd00146">
    <property type="entry name" value="PKD"/>
    <property type="match status" value="1"/>
</dbReference>
<evidence type="ECO:0000256" key="1">
    <source>
        <dbReference type="SAM" id="MobiDB-lite"/>
    </source>
</evidence>
<dbReference type="Gene3D" id="2.60.40.2030">
    <property type="match status" value="1"/>
</dbReference>
<dbReference type="SUPFAM" id="SSF141072">
    <property type="entry name" value="CalX-like"/>
    <property type="match status" value="1"/>
</dbReference>
<dbReference type="InterPro" id="IPR018247">
    <property type="entry name" value="EF_Hand_1_Ca_BS"/>
</dbReference>
<dbReference type="EMBL" id="AQQV01000002">
    <property type="protein sequence ID" value="ORE86878.1"/>
    <property type="molecule type" value="Genomic_DNA"/>
</dbReference>
<proteinExistence type="predicted"/>
<sequence>MKPQAWAAGLLGVVVFGVSTAQSPLFEGGNPEAWIFEAENPGLTSIDTGQWLDTFEASGISLIGKQQALINNLADSRPPMQAQQPAVSLAGLSQASNSQQNPQNNQVLRIWPDSGAYDRTIRLEVGVVAELLTTQATLTLNVQLDAQPFRSVVLCGTQSPPGCVSAQAVRDGYRGLIDHVIEPGAHTVSVELRNAANQQLAAASKLYQLDVADSKGRLRDSDGDGIPDLIERELGLDPLSGDRDVDRDGDGWTDFDEWLRGADADQRNDPNWVPVDTDGDGWSDWDEDLRGTRADDPDPQLKPRAGENTQTDADAGVLQSESYLRRAQRFREFPLARRLYEVEYISDAAALTPRPGFTGEWQAASAQTLGGHKAWRQADLVDEALLNESVLTGNDLAASRLASQAAQALAGGRFPAARMPASEGLMLDVALRQADDTLLMHKQYLPAVVDADLPRFLASDPQWTDGETFRKAYISWLEANLIQSWSGPLNWDGTRTALALELILSDEARLNAAAAPVVFNDRVDPVARLWLAKFLKTLDRIGPPGGLNALVARLDSVLSAAGILRDVAVFIDEQLAVDRMPAAVLSDVYMAERFVSSFALQDEDCFVSAELLELIQQSSSAWQQFSSRCPMYATEVDALVVADQDRARRYALRGLLLLEAADLANDQSLLHPDADSDNDGRLNDQEVRGVVLGQTSQPDRMDSDDDGNPDASDLCPRDLTDACLGLPSEPMLLSDLEPLAEEGDGALAVIALHLDRAVSFEVTGAYSAQSIDDDSATPDVDYRTLNGSFRIAPGQQVAVITIPVILDDQDEGIETFSLLLRDIVGARSTIVDDRIVVSIADPDLDGPPADPPSAVASAPVAVDENTQVTLDGQASVDPLAQGLSYQWTQLSGPSISLNQADTALASFVAPAVGAEQTVVVRLTVTDAQSRSASDSVSIAVRPVDDPPEVLGTAQFVVSRGSSLGVQAPALFAYVNDPEGAVLSLDQFLGRPAGGVFVPRADGFDFTPYQGEQKLTQDTTRQLQRAGQQHAVWLETVAGETALQVYSAQTQSVRTQWQSSELQDILAAAEIPVAYSLSSSLAGLPTWALEWVSNGERFELGELGVYSTQEVVINPELGDLYFCDTRSSPVWSRVDAETGQIQASTASCTGTSLGYTSANRQGEFCFAEESRLYCARGSDVRFVTDFYNLSTSFLAAYQFYGRHDELLVPVPASAGGYDLYRIDANDQISLLATVDGSPVVAPHSNGSLIIGVPEGDRVKLYYWTGGPMVPITPAFAESVSRNSLGALIENEGQVYWQIGMPSNTFEVFAIDLFGAVVSEGTVDPVTLYTGQVVTGRPPWRIEVDDHGVLVQTPSGNPPNCNVVRIDPQTHNSGILLGSMRCDPAYVQLTDGLVYVRQDGAPDYHRPVYRYDGEPVKGVTSFAARIADPGGQSADLPIEITIEDAP</sequence>
<dbReference type="Proteomes" id="UP000192342">
    <property type="component" value="Unassembled WGS sequence"/>
</dbReference>
<feature type="region of interest" description="Disordered" evidence="1">
    <location>
        <begin position="261"/>
        <end position="312"/>
    </location>
</feature>
<feature type="compositionally biased region" description="Basic and acidic residues" evidence="1">
    <location>
        <begin position="672"/>
        <end position="687"/>
    </location>
</feature>
<dbReference type="InterPro" id="IPR038081">
    <property type="entry name" value="CalX-like_sf"/>
</dbReference>
<name>A0A1Y1SD03_9GAMM</name>
<reference evidence="2 3" key="1">
    <citation type="submission" date="2013-04" db="EMBL/GenBank/DDBJ databases">
        <title>Oceanococcus atlanticus 22II-S10r2 Genome Sequencing.</title>
        <authorList>
            <person name="Lai Q."/>
            <person name="Li G."/>
            <person name="Shao Z."/>
        </authorList>
    </citation>
    <scope>NUCLEOTIDE SEQUENCE [LARGE SCALE GENOMIC DNA]</scope>
    <source>
        <strain evidence="2 3">22II-S10r2</strain>
    </source>
</reference>
<dbReference type="InterPro" id="IPR013783">
    <property type="entry name" value="Ig-like_fold"/>
</dbReference>
<evidence type="ECO:0000313" key="3">
    <source>
        <dbReference type="Proteomes" id="UP000192342"/>
    </source>
</evidence>
<accession>A0A1Y1SD03</accession>
<evidence type="ECO:0000313" key="2">
    <source>
        <dbReference type="EMBL" id="ORE86878.1"/>
    </source>
</evidence>
<dbReference type="PROSITE" id="PS00018">
    <property type="entry name" value="EF_HAND_1"/>
    <property type="match status" value="1"/>
</dbReference>
<dbReference type="Pfam" id="PF22352">
    <property type="entry name" value="K319L-like_PKD"/>
    <property type="match status" value="1"/>
</dbReference>
<feature type="region of interest" description="Disordered" evidence="1">
    <location>
        <begin position="669"/>
        <end position="716"/>
    </location>
</feature>
<feature type="compositionally biased region" description="Low complexity" evidence="1">
    <location>
        <begin position="93"/>
        <end position="105"/>
    </location>
</feature>
<feature type="region of interest" description="Disordered" evidence="1">
    <location>
        <begin position="79"/>
        <end position="105"/>
    </location>
</feature>
<keyword evidence="3" id="KW-1185">Reference proteome</keyword>
<protein>
    <submittedName>
        <fullName evidence="2">Chitinase</fullName>
    </submittedName>
</protein>
<dbReference type="RefSeq" id="WP_083561099.1">
    <property type="nucleotide sequence ID" value="NZ_AQQV01000002.1"/>
</dbReference>
<comment type="caution">
    <text evidence="2">The sequence shown here is derived from an EMBL/GenBank/DDBJ whole genome shotgun (WGS) entry which is preliminary data.</text>
</comment>
<dbReference type="Gene3D" id="2.60.40.10">
    <property type="entry name" value="Immunoglobulins"/>
    <property type="match status" value="1"/>
</dbReference>
<gene>
    <name evidence="2" type="ORF">ATO7_07562</name>
</gene>
<dbReference type="OrthoDB" id="9815940at2"/>
<feature type="compositionally biased region" description="Acidic residues" evidence="1">
    <location>
        <begin position="277"/>
        <end position="287"/>
    </location>
</feature>
<organism evidence="2 3">
    <name type="scientific">Oceanococcus atlanticus</name>
    <dbReference type="NCBI Taxonomy" id="1317117"/>
    <lineage>
        <taxon>Bacteria</taxon>
        <taxon>Pseudomonadati</taxon>
        <taxon>Pseudomonadota</taxon>
        <taxon>Gammaproteobacteria</taxon>
        <taxon>Chromatiales</taxon>
        <taxon>Oceanococcaceae</taxon>
        <taxon>Oceanococcus</taxon>
    </lineage>
</organism>
<dbReference type="STRING" id="1317117.ATO7_07562"/>